<dbReference type="CDD" id="cd09487">
    <property type="entry name" value="SAM_superfamily"/>
    <property type="match status" value="1"/>
</dbReference>
<dbReference type="OrthoDB" id="271862at2759"/>
<dbReference type="PANTHER" id="PTHR10627">
    <property type="entry name" value="SCP160"/>
    <property type="match status" value="1"/>
</dbReference>
<sequence>MVKSKQRQQQRNRAPPSDESDWMMVKKQIITILIPPLPNKARSTTPSVVNEGPPQENPKITISSQSPEKSNPQSKSPSEDIISASKQPLHETEKKLSISSSPKQAVQIASDKGCKRSMMIFDGSVAFVNRRMRASFLERKLKRAGGLENWLVSLGLARFVKVFRRRNVSKFQLANISMKKLKDMGADAVGPRRKLMHAIDCICQPHCFHHV</sequence>
<feature type="compositionally biased region" description="Polar residues" evidence="2">
    <location>
        <begin position="58"/>
        <end position="76"/>
    </location>
</feature>
<evidence type="ECO:0000259" key="3">
    <source>
        <dbReference type="PROSITE" id="PS50105"/>
    </source>
</evidence>
<accession>A0A022PRL7</accession>
<evidence type="ECO:0000256" key="1">
    <source>
        <dbReference type="ARBA" id="ARBA00022737"/>
    </source>
</evidence>
<dbReference type="AlphaFoldDB" id="A0A022PRL7"/>
<reference evidence="4 5" key="1">
    <citation type="journal article" date="2013" name="Proc. Natl. Acad. Sci. U.S.A.">
        <title>Fine-scale variation in meiotic recombination in Mimulus inferred from population shotgun sequencing.</title>
        <authorList>
            <person name="Hellsten U."/>
            <person name="Wright K.M."/>
            <person name="Jenkins J."/>
            <person name="Shu S."/>
            <person name="Yuan Y."/>
            <person name="Wessler S.R."/>
            <person name="Schmutz J."/>
            <person name="Willis J.H."/>
            <person name="Rokhsar D.S."/>
        </authorList>
    </citation>
    <scope>NUCLEOTIDE SEQUENCE [LARGE SCALE GENOMIC DNA]</scope>
    <source>
        <strain evidence="5">cv. DUN x IM62</strain>
    </source>
</reference>
<dbReference type="PROSITE" id="PS50105">
    <property type="entry name" value="SAM_DOMAIN"/>
    <property type="match status" value="1"/>
</dbReference>
<proteinExistence type="predicted"/>
<dbReference type="STRING" id="4155.A0A022PRL7"/>
<evidence type="ECO:0000256" key="2">
    <source>
        <dbReference type="SAM" id="MobiDB-lite"/>
    </source>
</evidence>
<dbReference type="eggNOG" id="ENOG502RYF9">
    <property type="taxonomic scope" value="Eukaryota"/>
</dbReference>
<dbReference type="SUPFAM" id="SSF47769">
    <property type="entry name" value="SAM/Pointed domain"/>
    <property type="match status" value="1"/>
</dbReference>
<dbReference type="Pfam" id="PF07647">
    <property type="entry name" value="SAM_2"/>
    <property type="match status" value="1"/>
</dbReference>
<dbReference type="Proteomes" id="UP000030748">
    <property type="component" value="Unassembled WGS sequence"/>
</dbReference>
<feature type="region of interest" description="Disordered" evidence="2">
    <location>
        <begin position="1"/>
        <end position="100"/>
    </location>
</feature>
<dbReference type="EMBL" id="KI632337">
    <property type="protein sequence ID" value="EYU18164.1"/>
    <property type="molecule type" value="Genomic_DNA"/>
</dbReference>
<dbReference type="SMART" id="SM00454">
    <property type="entry name" value="SAM"/>
    <property type="match status" value="1"/>
</dbReference>
<evidence type="ECO:0000313" key="5">
    <source>
        <dbReference type="Proteomes" id="UP000030748"/>
    </source>
</evidence>
<keyword evidence="1" id="KW-0677">Repeat</keyword>
<keyword evidence="5" id="KW-1185">Reference proteome</keyword>
<feature type="compositionally biased region" description="Basic residues" evidence="2">
    <location>
        <begin position="1"/>
        <end position="10"/>
    </location>
</feature>
<dbReference type="InterPro" id="IPR001660">
    <property type="entry name" value="SAM"/>
</dbReference>
<name>A0A022PRL7_ERYGU</name>
<dbReference type="PANTHER" id="PTHR10627:SF68">
    <property type="entry name" value="F26K24.15 PROTEIN-RELATED"/>
    <property type="match status" value="1"/>
</dbReference>
<feature type="domain" description="SAM" evidence="3">
    <location>
        <begin position="147"/>
        <end position="205"/>
    </location>
</feature>
<evidence type="ECO:0000313" key="4">
    <source>
        <dbReference type="EMBL" id="EYU18164.1"/>
    </source>
</evidence>
<dbReference type="KEGG" id="egt:105949928"/>
<gene>
    <name evidence="4" type="ORF">MIMGU_mgv1a013746mg</name>
</gene>
<dbReference type="PhylomeDB" id="A0A022PRL7"/>
<organism evidence="4 5">
    <name type="scientific">Erythranthe guttata</name>
    <name type="common">Yellow monkey flower</name>
    <name type="synonym">Mimulus guttatus</name>
    <dbReference type="NCBI Taxonomy" id="4155"/>
    <lineage>
        <taxon>Eukaryota</taxon>
        <taxon>Viridiplantae</taxon>
        <taxon>Streptophyta</taxon>
        <taxon>Embryophyta</taxon>
        <taxon>Tracheophyta</taxon>
        <taxon>Spermatophyta</taxon>
        <taxon>Magnoliopsida</taxon>
        <taxon>eudicotyledons</taxon>
        <taxon>Gunneridae</taxon>
        <taxon>Pentapetalae</taxon>
        <taxon>asterids</taxon>
        <taxon>lamiids</taxon>
        <taxon>Lamiales</taxon>
        <taxon>Phrymaceae</taxon>
        <taxon>Erythranthe</taxon>
    </lineage>
</organism>
<dbReference type="InterPro" id="IPR013761">
    <property type="entry name" value="SAM/pointed_sf"/>
</dbReference>
<dbReference type="OMA" id="INGEEPH"/>
<dbReference type="Gene3D" id="1.10.150.50">
    <property type="entry name" value="Transcription Factor, Ets-1"/>
    <property type="match status" value="1"/>
</dbReference>
<protein>
    <recommendedName>
        <fullName evidence="3">SAM domain-containing protein</fullName>
    </recommendedName>
</protein>